<proteinExistence type="predicted"/>
<gene>
    <name evidence="1" type="ORF">MM415B01680_0005</name>
</gene>
<reference evidence="1" key="1">
    <citation type="submission" date="2020-03" db="EMBL/GenBank/DDBJ databases">
        <title>The deep terrestrial virosphere.</title>
        <authorList>
            <person name="Holmfeldt K."/>
            <person name="Nilsson E."/>
            <person name="Simone D."/>
            <person name="Lopez-Fernandez M."/>
            <person name="Wu X."/>
            <person name="de Brujin I."/>
            <person name="Lundin D."/>
            <person name="Andersson A."/>
            <person name="Bertilsson S."/>
            <person name="Dopson M."/>
        </authorList>
    </citation>
    <scope>NUCLEOTIDE SEQUENCE</scope>
    <source>
        <strain evidence="1">MM415B01680</strain>
    </source>
</reference>
<sequence>MEIVYREQRIRGAARDEEGCIVRSFKPWVDFEPVIDGASMELPAHSVFVAGQRFDLAAETMEIAEGHLYLDGDGCYHFVAQEFVGEVGSTNNPGAVSRIDGWGHLRLLWIEGETVYVLRSVE</sequence>
<protein>
    <submittedName>
        <fullName evidence="1">Uncharacterized protein</fullName>
    </submittedName>
</protein>
<organism evidence="1">
    <name type="scientific">viral metagenome</name>
    <dbReference type="NCBI Taxonomy" id="1070528"/>
    <lineage>
        <taxon>unclassified sequences</taxon>
        <taxon>metagenomes</taxon>
        <taxon>organismal metagenomes</taxon>
    </lineage>
</organism>
<dbReference type="EMBL" id="MT141262">
    <property type="protein sequence ID" value="QJA57236.1"/>
    <property type="molecule type" value="Genomic_DNA"/>
</dbReference>
<name>A0A6M3II91_9ZZZZ</name>
<evidence type="ECO:0000313" key="1">
    <source>
        <dbReference type="EMBL" id="QJA57236.1"/>
    </source>
</evidence>
<dbReference type="AlphaFoldDB" id="A0A6M3II91"/>
<accession>A0A6M3II91</accession>